<dbReference type="Gene3D" id="3.10.450.50">
    <property type="match status" value="1"/>
</dbReference>
<evidence type="ECO:0000313" key="2">
    <source>
        <dbReference type="EMBL" id="QNA45863.1"/>
    </source>
</evidence>
<organism evidence="2 3">
    <name type="scientific">Lacibacter sediminis</name>
    <dbReference type="NCBI Taxonomy" id="2760713"/>
    <lineage>
        <taxon>Bacteria</taxon>
        <taxon>Pseudomonadati</taxon>
        <taxon>Bacteroidota</taxon>
        <taxon>Chitinophagia</taxon>
        <taxon>Chitinophagales</taxon>
        <taxon>Chitinophagaceae</taxon>
        <taxon>Lacibacter</taxon>
    </lineage>
</organism>
<feature type="domain" description="SnoaL-like" evidence="1">
    <location>
        <begin position="14"/>
        <end position="121"/>
    </location>
</feature>
<gene>
    <name evidence="2" type="ORF">H4075_06635</name>
</gene>
<dbReference type="EMBL" id="CP060007">
    <property type="protein sequence ID" value="QNA45863.1"/>
    <property type="molecule type" value="Genomic_DNA"/>
</dbReference>
<reference evidence="3" key="1">
    <citation type="submission" date="2020-08" db="EMBL/GenBank/DDBJ databases">
        <title>Lacibacter sp. S13-6-6 genome sequencing.</title>
        <authorList>
            <person name="Jin L."/>
        </authorList>
    </citation>
    <scope>NUCLEOTIDE SEQUENCE [LARGE SCALE GENOMIC DNA]</scope>
    <source>
        <strain evidence="3">S13-6-6</strain>
    </source>
</reference>
<dbReference type="RefSeq" id="WP_182805287.1">
    <property type="nucleotide sequence ID" value="NZ_CP060007.1"/>
</dbReference>
<dbReference type="Pfam" id="PF12680">
    <property type="entry name" value="SnoaL_2"/>
    <property type="match status" value="1"/>
</dbReference>
<proteinExistence type="predicted"/>
<sequence length="136" mass="15391">MQNEQSTTDELIGNFLQRLSNYDAEGVAALFDEQIDWYVPGDTSLPWVGQRSQRAEVADYFNTMWPHFEKGKSIVTLNHVLVSGTEVVLIAHFQHTVVSTGKTFQTPAAFHLTISNAKISRLHLYEDTLTVSRAFF</sequence>
<dbReference type="InterPro" id="IPR037401">
    <property type="entry name" value="SnoaL-like"/>
</dbReference>
<accession>A0A7G5XK60</accession>
<dbReference type="InterPro" id="IPR032710">
    <property type="entry name" value="NTF2-like_dom_sf"/>
</dbReference>
<evidence type="ECO:0000259" key="1">
    <source>
        <dbReference type="Pfam" id="PF12680"/>
    </source>
</evidence>
<dbReference type="Proteomes" id="UP000515344">
    <property type="component" value="Chromosome"/>
</dbReference>
<name>A0A7G5XK60_9BACT</name>
<dbReference type="AlphaFoldDB" id="A0A7G5XK60"/>
<dbReference type="KEGG" id="lacs:H4075_06635"/>
<dbReference type="SUPFAM" id="SSF54427">
    <property type="entry name" value="NTF2-like"/>
    <property type="match status" value="1"/>
</dbReference>
<evidence type="ECO:0000313" key="3">
    <source>
        <dbReference type="Proteomes" id="UP000515344"/>
    </source>
</evidence>
<keyword evidence="3" id="KW-1185">Reference proteome</keyword>
<protein>
    <submittedName>
        <fullName evidence="2">Nuclear transport factor 2 family protein</fullName>
    </submittedName>
</protein>